<dbReference type="SUPFAM" id="SSF56935">
    <property type="entry name" value="Porins"/>
    <property type="match status" value="1"/>
</dbReference>
<evidence type="ECO:0000313" key="6">
    <source>
        <dbReference type="EMBL" id="QED37581.1"/>
    </source>
</evidence>
<dbReference type="AlphaFoldDB" id="A0A5B8YIW9"/>
<keyword evidence="4" id="KW-0732">Signal</keyword>
<accession>A0A5B8YIW9</accession>
<dbReference type="RefSeq" id="WP_146832988.1">
    <property type="nucleotide sequence ID" value="NZ_CP042476.1"/>
</dbReference>
<feature type="chain" id="PRO_5022673225" evidence="4">
    <location>
        <begin position="20"/>
        <end position="931"/>
    </location>
</feature>
<keyword evidence="2" id="KW-0472">Membrane</keyword>
<dbReference type="Pfam" id="PF13715">
    <property type="entry name" value="CarbopepD_reg_2"/>
    <property type="match status" value="1"/>
</dbReference>
<dbReference type="SUPFAM" id="SSF49464">
    <property type="entry name" value="Carboxypeptidase regulatory domain-like"/>
    <property type="match status" value="1"/>
</dbReference>
<gene>
    <name evidence="6" type="ORF">FK178_07500</name>
</gene>
<dbReference type="Proteomes" id="UP000321954">
    <property type="component" value="Chromosome"/>
</dbReference>
<dbReference type="InterPro" id="IPR008969">
    <property type="entry name" value="CarboxyPept-like_regulatory"/>
</dbReference>
<evidence type="ECO:0000256" key="2">
    <source>
        <dbReference type="ARBA" id="ARBA00023136"/>
    </source>
</evidence>
<dbReference type="GO" id="GO:0009279">
    <property type="term" value="C:cell outer membrane"/>
    <property type="evidence" value="ECO:0007669"/>
    <property type="project" value="UniProtKB-SubCell"/>
</dbReference>
<reference evidence="6 7" key="1">
    <citation type="submission" date="2019-08" db="EMBL/GenBank/DDBJ databases">
        <title>Antarcticibacterium arcticum sp. nov., a bacterium isolated from marine sediment of the Canadian Beaufort Sea.</title>
        <authorList>
            <person name="Lee Y.M."/>
            <person name="Baek K."/>
            <person name="Lee D.-H."/>
            <person name="Shin S.C."/>
            <person name="Jin Y.K."/>
            <person name="Park Y."/>
        </authorList>
    </citation>
    <scope>NUCLEOTIDE SEQUENCE [LARGE SCALE GENOMIC DNA]</scope>
    <source>
        <strain evidence="6 7">PAMC 28998</strain>
    </source>
</reference>
<keyword evidence="7" id="KW-1185">Reference proteome</keyword>
<dbReference type="InterPro" id="IPR036942">
    <property type="entry name" value="Beta-barrel_TonB_sf"/>
</dbReference>
<dbReference type="KEGG" id="anp:FK178_07500"/>
<dbReference type="Gene3D" id="2.40.170.20">
    <property type="entry name" value="TonB-dependent receptor, beta-barrel domain"/>
    <property type="match status" value="1"/>
</dbReference>
<evidence type="ECO:0000313" key="7">
    <source>
        <dbReference type="Proteomes" id="UP000321954"/>
    </source>
</evidence>
<protein>
    <submittedName>
        <fullName evidence="6">Outer membrane beta-barrel protein</fullName>
    </submittedName>
</protein>
<feature type="domain" description="Outer membrane protein beta-barrel" evidence="5">
    <location>
        <begin position="474"/>
        <end position="909"/>
    </location>
</feature>
<keyword evidence="3" id="KW-0998">Cell outer membrane</keyword>
<feature type="signal peptide" evidence="4">
    <location>
        <begin position="1"/>
        <end position="19"/>
    </location>
</feature>
<evidence type="ECO:0000256" key="1">
    <source>
        <dbReference type="ARBA" id="ARBA00004442"/>
    </source>
</evidence>
<dbReference type="OrthoDB" id="1682379at2"/>
<name>A0A5B8YIW9_9FLAO</name>
<dbReference type="Pfam" id="PF14905">
    <property type="entry name" value="OMP_b-brl_3"/>
    <property type="match status" value="1"/>
</dbReference>
<sequence>MKKILFTLLFCVLSLQITAQNFELTGKITENGTNLPLEAATVYVENPADSTLVSYTISEKDGDFRITGNTSAKNLDFYVSFTGFQLYRQKISFEDGLVKNLGNIQLEEADNTLDEIQLTGSRAPITIKKDTLEFNAASFATRPDANLEELMRKLPGVEVDTQGNITVNGKPVSRILVNGKEFFGNDPKIATKNLPKEIIDKIQVTDTRTRSEEFTGKAGNPDDKTINITIQEDKNKGYFARATAGGGTDDRYELSGIGNYFKDKLRVSVLASSNNINSSGFSFDEVFDMMGRNARSFTMTSGGGGGSFGINGMNFGNMGGGITKAETAGINFVNEWGKKVELNADYFFGRNDTETLTVIERENILPNSRFFYNSTSAGNLVNDSHRASARFEFKPDTLTRISFSPRFNSNNGYSNRSNNASSLNENRELVNSTEILDDEYLESRNFSNRLDVIRRYGNRGAYTQIDFENRHRLQENENYFYSESRFFGDQENVEIQNQFIDEDQNENTYSIGATQRFVMATKLFLDASYDFTTTGSTNSRYVYDLDQAGNFSNTYNEVLSSDFKSRSIKNIPNIGMNYEGEKWRLGSEIGWLNTTLENTNFLQEGSFSNSYDNLFLRANVRYEITRSKSIYLNYNSDAGVPSIRQLQPVVNQTNPLNIIRGNPDLRPTFTQTLRGGYRNYDFAKRSGFFSYGSITFTDNSIVPVTTTNEDLIRTTTYANVDGAINANAGGSFSKQFKKEKREFSYRMGLNGNYDRNIGFTNGVQFKAERYSLRPSASFTWAIEDYFSFNPGYQLTFTETQYDINSNRNENFTNHSISLEATTFWPKNFVLGNDISYNYFGNVSPGFDNTAFLWNVSLGYKFLKDNATLKFKVYDMLNENVSTQRIVGDDFIQDTQNLILRRYAMLSFTYKISKFGGKDPNAGRGGVRMMRM</sequence>
<comment type="subcellular location">
    <subcellularLocation>
        <location evidence="1">Cell outer membrane</location>
    </subcellularLocation>
</comment>
<dbReference type="EMBL" id="CP042476">
    <property type="protein sequence ID" value="QED37581.1"/>
    <property type="molecule type" value="Genomic_DNA"/>
</dbReference>
<evidence type="ECO:0000259" key="5">
    <source>
        <dbReference type="Pfam" id="PF14905"/>
    </source>
</evidence>
<organism evidence="6 7">
    <name type="scientific">Antarcticibacterium arcticum</name>
    <dbReference type="NCBI Taxonomy" id="2585771"/>
    <lineage>
        <taxon>Bacteria</taxon>
        <taxon>Pseudomonadati</taxon>
        <taxon>Bacteroidota</taxon>
        <taxon>Flavobacteriia</taxon>
        <taxon>Flavobacteriales</taxon>
        <taxon>Flavobacteriaceae</taxon>
        <taxon>Antarcticibacterium</taxon>
    </lineage>
</organism>
<evidence type="ECO:0000256" key="4">
    <source>
        <dbReference type="SAM" id="SignalP"/>
    </source>
</evidence>
<proteinExistence type="predicted"/>
<dbReference type="InterPro" id="IPR041700">
    <property type="entry name" value="OMP_b-brl_3"/>
</dbReference>
<evidence type="ECO:0000256" key="3">
    <source>
        <dbReference type="ARBA" id="ARBA00023237"/>
    </source>
</evidence>